<dbReference type="AlphaFoldDB" id="A0A8D3Y4X2"/>
<organism evidence="1 2">
    <name type="scientific">Stutzerimonas balearica DSM 6083</name>
    <dbReference type="NCBI Taxonomy" id="1123016"/>
    <lineage>
        <taxon>Bacteria</taxon>
        <taxon>Pseudomonadati</taxon>
        <taxon>Pseudomonadota</taxon>
        <taxon>Gammaproteobacteria</taxon>
        <taxon>Pseudomonadales</taxon>
        <taxon>Pseudomonadaceae</taxon>
        <taxon>Stutzerimonas</taxon>
    </lineage>
</organism>
<name>A0A8D3Y4X2_9GAMM</name>
<sequence length="92" mass="10487">MAGERLVVLFAQVMQRGDVLFRNDQEVDRGLRSDVMEGDHIVVLVELARRYVARHDLAEQTIHRVSPVLECQTVYQPVTEPMNLDREAGVAQ</sequence>
<evidence type="ECO:0000313" key="2">
    <source>
        <dbReference type="Proteomes" id="UP000031271"/>
    </source>
</evidence>
<proteinExistence type="predicted"/>
<gene>
    <name evidence="1" type="ORF">CL52_17870</name>
</gene>
<accession>A0A8D3Y4X2</accession>
<dbReference type="Proteomes" id="UP000031271">
    <property type="component" value="Chromosome"/>
</dbReference>
<reference evidence="2" key="1">
    <citation type="submission" date="2014-03" db="EMBL/GenBank/DDBJ databases">
        <title>Complete genome of Pseudomonas balearica DSM 6083T, a sewage water isolate from an enrichment with 2-methylnaphthalene.</title>
        <authorList>
            <person name="Salva-Serra F."/>
            <person name="Jaen-Luchoro D."/>
            <person name="Busquets A."/>
            <person name="Pena A."/>
            <person name="Gomila M."/>
            <person name="Bosch R."/>
            <person name="Nogales B."/>
            <person name="Garcia-Valdes E."/>
            <person name="Lalucat J."/>
            <person name="Bennasar A."/>
        </authorList>
    </citation>
    <scope>NUCLEOTIDE SEQUENCE [LARGE SCALE GENOMIC DNA]</scope>
    <source>
        <strain evidence="2">DSM 6083</strain>
    </source>
</reference>
<evidence type="ECO:0000313" key="1">
    <source>
        <dbReference type="EMBL" id="AJE17409.1"/>
    </source>
</evidence>
<reference evidence="1 2" key="2">
    <citation type="journal article" name="Genome Announc.">
        <title>Complete Genome Sequence of Pseudomonas balearica DSM 6083T.</title>
        <authorList>
            <person name="Bennasar-Figueras A."/>
            <person name="Salva-Serra F."/>
            <person name="Jaen-Luchoro D."/>
            <person name="Segui C."/>
            <person name="Aliaga F."/>
            <person name="Busquets A."/>
            <person name="Gomila M."/>
            <person name="Moore E.R."/>
            <person name="Lalucat J."/>
        </authorList>
    </citation>
    <scope>NUCLEOTIDE SEQUENCE [LARGE SCALE GENOMIC DNA]</scope>
    <source>
        <strain evidence="2">DSM 6083</strain>
    </source>
</reference>
<dbReference type="KEGG" id="pbm:CL52_17870"/>
<protein>
    <submittedName>
        <fullName evidence="1">Uncharacterized protein</fullName>
    </submittedName>
</protein>
<dbReference type="EMBL" id="CP007511">
    <property type="protein sequence ID" value="AJE17409.1"/>
    <property type="molecule type" value="Genomic_DNA"/>
</dbReference>